<organism evidence="3 4">
    <name type="scientific">Stenotrophomonas rhizophila</name>
    <dbReference type="NCBI Taxonomy" id="216778"/>
    <lineage>
        <taxon>Bacteria</taxon>
        <taxon>Pseudomonadati</taxon>
        <taxon>Pseudomonadota</taxon>
        <taxon>Gammaproteobacteria</taxon>
        <taxon>Lysobacterales</taxon>
        <taxon>Lysobacteraceae</taxon>
        <taxon>Stenotrophomonas</taxon>
    </lineage>
</organism>
<feature type="signal peptide" evidence="2">
    <location>
        <begin position="1"/>
        <end position="28"/>
    </location>
</feature>
<evidence type="ECO:0000313" key="4">
    <source>
        <dbReference type="Proteomes" id="UP001226084"/>
    </source>
</evidence>
<comment type="caution">
    <text evidence="3">The sequence shown here is derived from an EMBL/GenBank/DDBJ whole genome shotgun (WGS) entry which is preliminary data.</text>
</comment>
<name>A0AAP5AJB5_9GAMM</name>
<sequence length="116" mass="11144">MTLSTKHASLLACAALAGGLGLAGTASALSMTDLAQGYALAAQPAPKADSKTAEGKCGEGKCGADKATSHAADKKPAEGKCGEGKCGADKTKAKPAPAAKKTAEGKCGEGKCGAGH</sequence>
<reference evidence="3" key="1">
    <citation type="submission" date="2023-07" db="EMBL/GenBank/DDBJ databases">
        <title>Functional and genomic diversity of the sorghum phyllosphere microbiome.</title>
        <authorList>
            <person name="Shade A."/>
        </authorList>
    </citation>
    <scope>NUCLEOTIDE SEQUENCE</scope>
    <source>
        <strain evidence="3">SORGH_AS_0457</strain>
    </source>
</reference>
<dbReference type="AlphaFoldDB" id="A0AAP5AJB5"/>
<feature type="region of interest" description="Disordered" evidence="1">
    <location>
        <begin position="44"/>
        <end position="116"/>
    </location>
</feature>
<accession>A0AAP5AJB5</accession>
<dbReference type="EMBL" id="JAUTAS010000001">
    <property type="protein sequence ID" value="MDQ1109176.1"/>
    <property type="molecule type" value="Genomic_DNA"/>
</dbReference>
<dbReference type="RefSeq" id="WP_307107194.1">
    <property type="nucleotide sequence ID" value="NZ_JAUTAS010000001.1"/>
</dbReference>
<evidence type="ECO:0000313" key="3">
    <source>
        <dbReference type="EMBL" id="MDQ1109176.1"/>
    </source>
</evidence>
<feature type="chain" id="PRO_5043049613" evidence="2">
    <location>
        <begin position="29"/>
        <end position="116"/>
    </location>
</feature>
<evidence type="ECO:0000256" key="1">
    <source>
        <dbReference type="SAM" id="MobiDB-lite"/>
    </source>
</evidence>
<keyword evidence="2" id="KW-0732">Signal</keyword>
<gene>
    <name evidence="3" type="ORF">QE424_002335</name>
</gene>
<evidence type="ECO:0000256" key="2">
    <source>
        <dbReference type="SAM" id="SignalP"/>
    </source>
</evidence>
<protein>
    <submittedName>
        <fullName evidence="3">Low-complexity protein</fullName>
    </submittedName>
</protein>
<dbReference type="Proteomes" id="UP001226084">
    <property type="component" value="Unassembled WGS sequence"/>
</dbReference>
<proteinExistence type="predicted"/>
<feature type="compositionally biased region" description="Basic and acidic residues" evidence="1">
    <location>
        <begin position="48"/>
        <end position="92"/>
    </location>
</feature>